<dbReference type="PANTHER" id="PTHR43065">
    <property type="entry name" value="SENSOR HISTIDINE KINASE"/>
    <property type="match status" value="1"/>
</dbReference>
<evidence type="ECO:0000259" key="10">
    <source>
        <dbReference type="PROSITE" id="PS50109"/>
    </source>
</evidence>
<dbReference type="InterPro" id="IPR013767">
    <property type="entry name" value="PAS_fold"/>
</dbReference>
<keyword evidence="9" id="KW-0812">Transmembrane</keyword>
<dbReference type="Pfam" id="PF00989">
    <property type="entry name" value="PAS"/>
    <property type="match status" value="1"/>
</dbReference>
<dbReference type="Pfam" id="PF00512">
    <property type="entry name" value="HisKA"/>
    <property type="match status" value="1"/>
</dbReference>
<keyword evidence="3" id="KW-0597">Phosphoprotein</keyword>
<dbReference type="AlphaFoldDB" id="A0ABD5AS23"/>
<keyword evidence="9" id="KW-1133">Transmembrane helix</keyword>
<dbReference type="GO" id="GO:0000160">
    <property type="term" value="P:phosphorelay signal transduction system"/>
    <property type="evidence" value="ECO:0007669"/>
    <property type="project" value="UniProtKB-KW"/>
</dbReference>
<dbReference type="SMART" id="SM00387">
    <property type="entry name" value="HATPase_c"/>
    <property type="match status" value="1"/>
</dbReference>
<evidence type="ECO:0000256" key="5">
    <source>
        <dbReference type="ARBA" id="ARBA00022741"/>
    </source>
</evidence>
<evidence type="ECO:0000256" key="4">
    <source>
        <dbReference type="ARBA" id="ARBA00022679"/>
    </source>
</evidence>
<dbReference type="InterPro" id="IPR036890">
    <property type="entry name" value="HATPase_C_sf"/>
</dbReference>
<evidence type="ECO:0000256" key="8">
    <source>
        <dbReference type="ARBA" id="ARBA00023012"/>
    </source>
</evidence>
<dbReference type="PROSITE" id="PS50109">
    <property type="entry name" value="HIS_KIN"/>
    <property type="match status" value="1"/>
</dbReference>
<dbReference type="PANTHER" id="PTHR43065:SF52">
    <property type="entry name" value="SENSOR PROTEIN KINASE PILS"/>
    <property type="match status" value="1"/>
</dbReference>
<keyword evidence="8" id="KW-0902">Two-component regulatory system</keyword>
<dbReference type="SUPFAM" id="SSF55874">
    <property type="entry name" value="ATPase domain of HSP90 chaperone/DNA topoisomerase II/histidine kinase"/>
    <property type="match status" value="1"/>
</dbReference>
<proteinExistence type="predicted"/>
<dbReference type="GO" id="GO:0005524">
    <property type="term" value="F:ATP binding"/>
    <property type="evidence" value="ECO:0007669"/>
    <property type="project" value="UniProtKB-KW"/>
</dbReference>
<dbReference type="SMART" id="SM00091">
    <property type="entry name" value="PAS"/>
    <property type="match status" value="1"/>
</dbReference>
<dbReference type="Gene3D" id="3.30.565.10">
    <property type="entry name" value="Histidine kinase-like ATPase, C-terminal domain"/>
    <property type="match status" value="1"/>
</dbReference>
<dbReference type="Pfam" id="PF02518">
    <property type="entry name" value="HATPase_c"/>
    <property type="match status" value="1"/>
</dbReference>
<feature type="transmembrane region" description="Helical" evidence="9">
    <location>
        <begin position="109"/>
        <end position="139"/>
    </location>
</feature>
<keyword evidence="4 11" id="KW-0808">Transferase</keyword>
<dbReference type="GO" id="GO:0004673">
    <property type="term" value="F:protein histidine kinase activity"/>
    <property type="evidence" value="ECO:0007669"/>
    <property type="project" value="UniProtKB-EC"/>
</dbReference>
<gene>
    <name evidence="11" type="ORF">J2771_003581</name>
</gene>
<dbReference type="InterPro" id="IPR005467">
    <property type="entry name" value="His_kinase_dom"/>
</dbReference>
<feature type="transmembrane region" description="Helical" evidence="9">
    <location>
        <begin position="80"/>
        <end position="97"/>
    </location>
</feature>
<reference evidence="11 12" key="1">
    <citation type="submission" date="2023-07" db="EMBL/GenBank/DDBJ databases">
        <title>Sorghum-associated microbial communities from plants grown in Nebraska, USA.</title>
        <authorList>
            <person name="Schachtman D."/>
        </authorList>
    </citation>
    <scope>NUCLEOTIDE SEQUENCE [LARGE SCALE GENOMIC DNA]</scope>
    <source>
        <strain evidence="11 12">CC146</strain>
    </source>
</reference>
<feature type="transmembrane region" description="Helical" evidence="9">
    <location>
        <begin position="50"/>
        <end position="74"/>
    </location>
</feature>
<dbReference type="PRINTS" id="PR00344">
    <property type="entry name" value="BCTRLSENSOR"/>
</dbReference>
<evidence type="ECO:0000256" key="3">
    <source>
        <dbReference type="ARBA" id="ARBA00022553"/>
    </source>
</evidence>
<comment type="catalytic activity">
    <reaction evidence="1">
        <text>ATP + protein L-histidine = ADP + protein N-phospho-L-histidine.</text>
        <dbReference type="EC" id="2.7.13.3"/>
    </reaction>
</comment>
<feature type="transmembrane region" description="Helical" evidence="9">
    <location>
        <begin position="20"/>
        <end position="38"/>
    </location>
</feature>
<dbReference type="SMART" id="SM00388">
    <property type="entry name" value="HisKA"/>
    <property type="match status" value="1"/>
</dbReference>
<dbReference type="InterPro" id="IPR035965">
    <property type="entry name" value="PAS-like_dom_sf"/>
</dbReference>
<evidence type="ECO:0000256" key="9">
    <source>
        <dbReference type="SAM" id="Phobius"/>
    </source>
</evidence>
<feature type="domain" description="Histidine kinase" evidence="10">
    <location>
        <begin position="320"/>
        <end position="522"/>
    </location>
</feature>
<dbReference type="SUPFAM" id="SSF47384">
    <property type="entry name" value="Homodimeric domain of signal transducing histidine kinase"/>
    <property type="match status" value="1"/>
</dbReference>
<dbReference type="CDD" id="cd00075">
    <property type="entry name" value="HATPase"/>
    <property type="match status" value="1"/>
</dbReference>
<dbReference type="InterPro" id="IPR003661">
    <property type="entry name" value="HisK_dim/P_dom"/>
</dbReference>
<dbReference type="InterPro" id="IPR000014">
    <property type="entry name" value="PAS"/>
</dbReference>
<dbReference type="EMBL" id="JAUSQP010000009">
    <property type="protein sequence ID" value="MDP9805271.1"/>
    <property type="molecule type" value="Genomic_DNA"/>
</dbReference>
<evidence type="ECO:0000256" key="6">
    <source>
        <dbReference type="ARBA" id="ARBA00022777"/>
    </source>
</evidence>
<evidence type="ECO:0000256" key="2">
    <source>
        <dbReference type="ARBA" id="ARBA00012438"/>
    </source>
</evidence>
<dbReference type="EC" id="2.7.13.3" evidence="2"/>
<evidence type="ECO:0000313" key="11">
    <source>
        <dbReference type="EMBL" id="MDP9805271.1"/>
    </source>
</evidence>
<dbReference type="Proteomes" id="UP001240164">
    <property type="component" value="Unassembled WGS sequence"/>
</dbReference>
<sequence length="522" mass="59076">MQFPLNSPLSNTIFRLGTWYGLYRLIIAVSLNIILVLTDAQIDNSLQQPALYSYTLLGYSILSLLQLLCFKFVATQATRQLILFFVVDVICLSLLTFSVGEPNLQLSLLYVIAIFTSAILLSARMSLLITLLAVIAVIYQRFVGSLFDYNNLNTIGNSALLAFLFFVVHGIGQIAVQRFKLLEALTFHQSIELYQLQNINRYILEQIEEGYLVLDENYDIVLSNPAACSLLGIPPQFASEKYPLAKWHPDLFEILKFDNLQEGDRFIFESRLSAYSINIKVQHLVVPQQALTLLILQDAQHINQQAQQLKLAALGQLSASIAHEIRNPLAAIVQANELLKDSDLEQKNTLRYMIGKQTKRIDSIVQDTLGLASSERTHPIQIELNDFIKTLLDEDLSDVKHSIQLKISDSSLKLLFDEKQLRQVLINLVRNALRHNAPDSPHVLINIHSRTNKIYIDVIDYGEGVSKRDISQLFKPFFSTEINGTGLGLYLSHSFCEANHAKLTYVEQKQGACFRMECPIIY</sequence>
<name>A0ABD5AS23_ACICA</name>
<keyword evidence="9" id="KW-0472">Membrane</keyword>
<dbReference type="RefSeq" id="WP_307013481.1">
    <property type="nucleotide sequence ID" value="NZ_JAUSQP010000009.1"/>
</dbReference>
<dbReference type="SUPFAM" id="SSF55785">
    <property type="entry name" value="PYP-like sensor domain (PAS domain)"/>
    <property type="match status" value="1"/>
</dbReference>
<organism evidence="11 12">
    <name type="scientific">Acinetobacter calcoaceticus</name>
    <dbReference type="NCBI Taxonomy" id="471"/>
    <lineage>
        <taxon>Bacteria</taxon>
        <taxon>Pseudomonadati</taxon>
        <taxon>Pseudomonadota</taxon>
        <taxon>Gammaproteobacteria</taxon>
        <taxon>Moraxellales</taxon>
        <taxon>Moraxellaceae</taxon>
        <taxon>Acinetobacter</taxon>
        <taxon>Acinetobacter calcoaceticus/baumannii complex</taxon>
    </lineage>
</organism>
<feature type="transmembrane region" description="Helical" evidence="9">
    <location>
        <begin position="159"/>
        <end position="176"/>
    </location>
</feature>
<dbReference type="InterPro" id="IPR004358">
    <property type="entry name" value="Sig_transdc_His_kin-like_C"/>
</dbReference>
<keyword evidence="7" id="KW-0067">ATP-binding</keyword>
<evidence type="ECO:0000256" key="7">
    <source>
        <dbReference type="ARBA" id="ARBA00022840"/>
    </source>
</evidence>
<evidence type="ECO:0000256" key="1">
    <source>
        <dbReference type="ARBA" id="ARBA00000085"/>
    </source>
</evidence>
<dbReference type="Gene3D" id="1.10.287.130">
    <property type="match status" value="1"/>
</dbReference>
<accession>A0ABD5AS23</accession>
<protein>
    <recommendedName>
        <fullName evidence="2">histidine kinase</fullName>
        <ecNumber evidence="2">2.7.13.3</ecNumber>
    </recommendedName>
</protein>
<dbReference type="Pfam" id="PF25323">
    <property type="entry name" value="6TM_PilS"/>
    <property type="match status" value="1"/>
</dbReference>
<comment type="caution">
    <text evidence="11">The sequence shown here is derived from an EMBL/GenBank/DDBJ whole genome shotgun (WGS) entry which is preliminary data.</text>
</comment>
<keyword evidence="5" id="KW-0547">Nucleotide-binding</keyword>
<dbReference type="InterPro" id="IPR036097">
    <property type="entry name" value="HisK_dim/P_sf"/>
</dbReference>
<keyword evidence="6 11" id="KW-0418">Kinase</keyword>
<dbReference type="Gene3D" id="3.30.450.20">
    <property type="entry name" value="PAS domain"/>
    <property type="match status" value="1"/>
</dbReference>
<dbReference type="CDD" id="cd00082">
    <property type="entry name" value="HisKA"/>
    <property type="match status" value="1"/>
</dbReference>
<dbReference type="InterPro" id="IPR003594">
    <property type="entry name" value="HATPase_dom"/>
</dbReference>
<evidence type="ECO:0000313" key="12">
    <source>
        <dbReference type="Proteomes" id="UP001240164"/>
    </source>
</evidence>